<dbReference type="Proteomes" id="UP000676336">
    <property type="component" value="Unassembled WGS sequence"/>
</dbReference>
<evidence type="ECO:0000313" key="3">
    <source>
        <dbReference type="EMBL" id="CAF4091210.1"/>
    </source>
</evidence>
<dbReference type="GO" id="GO:0003676">
    <property type="term" value="F:nucleic acid binding"/>
    <property type="evidence" value="ECO:0007669"/>
    <property type="project" value="InterPro"/>
</dbReference>
<organism evidence="4 5">
    <name type="scientific">Rotaria magnacalcarata</name>
    <dbReference type="NCBI Taxonomy" id="392030"/>
    <lineage>
        <taxon>Eukaryota</taxon>
        <taxon>Metazoa</taxon>
        <taxon>Spiralia</taxon>
        <taxon>Gnathifera</taxon>
        <taxon>Rotifera</taxon>
        <taxon>Eurotatoria</taxon>
        <taxon>Bdelloidea</taxon>
        <taxon>Philodinida</taxon>
        <taxon>Philodinidae</taxon>
        <taxon>Rotaria</taxon>
    </lineage>
</organism>
<dbReference type="EMBL" id="CAJOBJ010007634">
    <property type="protein sequence ID" value="CAF4091210.1"/>
    <property type="molecule type" value="Genomic_DNA"/>
</dbReference>
<dbReference type="InterPro" id="IPR004875">
    <property type="entry name" value="DDE_SF_endonuclease_dom"/>
</dbReference>
<protein>
    <recommendedName>
        <fullName evidence="2">DDE-1 domain-containing protein</fullName>
    </recommendedName>
</protein>
<dbReference type="EMBL" id="CAJOBI010067717">
    <property type="protein sequence ID" value="CAF4443665.1"/>
    <property type="molecule type" value="Genomic_DNA"/>
</dbReference>
<dbReference type="Pfam" id="PF03184">
    <property type="entry name" value="DDE_1"/>
    <property type="match status" value="1"/>
</dbReference>
<evidence type="ECO:0000313" key="4">
    <source>
        <dbReference type="EMBL" id="CAF4443665.1"/>
    </source>
</evidence>
<evidence type="ECO:0000313" key="5">
    <source>
        <dbReference type="Proteomes" id="UP000676336"/>
    </source>
</evidence>
<feature type="region of interest" description="Disordered" evidence="1">
    <location>
        <begin position="80"/>
        <end position="110"/>
    </location>
</feature>
<accession>A0A8S2WJ36</accession>
<evidence type="ECO:0000259" key="2">
    <source>
        <dbReference type="Pfam" id="PF03184"/>
    </source>
</evidence>
<gene>
    <name evidence="3" type="ORF">GIL414_LOCUS16615</name>
    <name evidence="4" type="ORF">SMN809_LOCUS32390</name>
</gene>
<dbReference type="AlphaFoldDB" id="A0A8S2WJ36"/>
<name>A0A8S2WJ36_9BILA</name>
<evidence type="ECO:0000256" key="1">
    <source>
        <dbReference type="SAM" id="MobiDB-lite"/>
    </source>
</evidence>
<comment type="caution">
    <text evidence="4">The sequence shown here is derived from an EMBL/GenBank/DDBJ whole genome shotgun (WGS) entry which is preliminary data.</text>
</comment>
<proteinExistence type="predicted"/>
<reference evidence="4" key="1">
    <citation type="submission" date="2021-02" db="EMBL/GenBank/DDBJ databases">
        <authorList>
            <person name="Nowell W R."/>
        </authorList>
    </citation>
    <scope>NUCLEOTIDE SEQUENCE</scope>
</reference>
<dbReference type="Proteomes" id="UP000681720">
    <property type="component" value="Unassembled WGS sequence"/>
</dbReference>
<sequence>MYEVEEIEEHLAPISGVDINSISDESDFAADSCVEVTSTVDENENELIKWTNYLQLNSDSDEDNDQDYPSTQSALLLQCSSSETSSDNENISQSSHQLGSTNNQNHIDIMPTSSSTIAKNRWAPKRGTMGAFTPRDIFSMDESPLSLFGGQTKRSVNDINTCNEVEGCLSNKRFCTVILTISGEDQRVGPVLLFKGMGRVSAAEEKTICPGRQSLLYTKVQDGHPKMLIVDSANSHLNQEKLRILRKKNVVVAVIPTGCTMYLQSLDISVFSTFKKHYTDAAEEYLERNGHRNKI</sequence>
<feature type="domain" description="DDE-1" evidence="2">
    <location>
        <begin position="222"/>
        <end position="285"/>
    </location>
</feature>